<keyword evidence="1" id="KW-0812">Transmembrane</keyword>
<keyword evidence="3" id="KW-1185">Reference proteome</keyword>
<organism evidence="2 3">
    <name type="scientific">Triparma laevis f. longispina</name>
    <dbReference type="NCBI Taxonomy" id="1714387"/>
    <lineage>
        <taxon>Eukaryota</taxon>
        <taxon>Sar</taxon>
        <taxon>Stramenopiles</taxon>
        <taxon>Ochrophyta</taxon>
        <taxon>Bolidophyceae</taxon>
        <taxon>Parmales</taxon>
        <taxon>Triparmaceae</taxon>
        <taxon>Triparma</taxon>
    </lineage>
</organism>
<dbReference type="AlphaFoldDB" id="A0A9W6ZSE1"/>
<dbReference type="OrthoDB" id="198659at2759"/>
<reference evidence="3" key="1">
    <citation type="journal article" date="2023" name="Commun. Biol.">
        <title>Genome analysis of Parmales, the sister group of diatoms, reveals the evolutionary specialization of diatoms from phago-mixotrophs to photoautotrophs.</title>
        <authorList>
            <person name="Ban H."/>
            <person name="Sato S."/>
            <person name="Yoshikawa S."/>
            <person name="Yamada K."/>
            <person name="Nakamura Y."/>
            <person name="Ichinomiya M."/>
            <person name="Sato N."/>
            <person name="Blanc-Mathieu R."/>
            <person name="Endo H."/>
            <person name="Kuwata A."/>
            <person name="Ogata H."/>
        </authorList>
    </citation>
    <scope>NUCLEOTIDE SEQUENCE [LARGE SCALE GENOMIC DNA]</scope>
    <source>
        <strain evidence="3">NIES 3700</strain>
    </source>
</reference>
<name>A0A9W6ZSE1_9STRA</name>
<protein>
    <submittedName>
        <fullName evidence="2">Uncharacterized protein</fullName>
    </submittedName>
</protein>
<proteinExistence type="predicted"/>
<accession>A0A9W6ZSE1</accession>
<dbReference type="EMBL" id="BRXW01000441">
    <property type="protein sequence ID" value="GMH55105.1"/>
    <property type="molecule type" value="Genomic_DNA"/>
</dbReference>
<sequence length="389" mass="43822">MSFLTWLETTASSIKQTKLKVAGLYVTLSVLLCVATYLGTNLLVEHNFSSVYQAQKATHPSPLTTPFTLGQTSSVIHVTFPSETTPSIFPQMLHSLTRPAEGTETRKCAWLTSGSSRGEPSAVASTWLGPQTTGGGYASITKKNDPISRLTLSIRYPDTFETLCPEGKCMITAPFGQCDVFDKKCIYFWTIEEPITRIIGLYNVRCKTYGSLPGIGYKFASDKEGEASCPDISIYDFAKKIGNAYTKEFSLKYMKALQKRESKCDMDEGGSYDEECTPTIEPTTDYMYHKAYMEVMKNVIVFPLNDATRGIASLSYLLGVHDGFDVNEFRNRYEYSGVPESWNKNDKYFVPTAKQRSKLGKILQHDVKLYNRAMELYESEYKGWKPDWK</sequence>
<gene>
    <name evidence="2" type="ORF">TrLO_g5804</name>
</gene>
<evidence type="ECO:0000313" key="3">
    <source>
        <dbReference type="Proteomes" id="UP001165122"/>
    </source>
</evidence>
<feature type="transmembrane region" description="Helical" evidence="1">
    <location>
        <begin position="21"/>
        <end position="40"/>
    </location>
</feature>
<evidence type="ECO:0000256" key="1">
    <source>
        <dbReference type="SAM" id="Phobius"/>
    </source>
</evidence>
<comment type="caution">
    <text evidence="2">The sequence shown here is derived from an EMBL/GenBank/DDBJ whole genome shotgun (WGS) entry which is preliminary data.</text>
</comment>
<dbReference type="Proteomes" id="UP001165122">
    <property type="component" value="Unassembled WGS sequence"/>
</dbReference>
<keyword evidence="1" id="KW-1133">Transmembrane helix</keyword>
<keyword evidence="1" id="KW-0472">Membrane</keyword>
<evidence type="ECO:0000313" key="2">
    <source>
        <dbReference type="EMBL" id="GMH55105.1"/>
    </source>
</evidence>